<dbReference type="EMBL" id="WKQE01000078">
    <property type="protein sequence ID" value="MSC82306.1"/>
    <property type="molecule type" value="Genomic_DNA"/>
</dbReference>
<organism evidence="1 2">
    <name type="scientific">Faecalibacterium prausnitzii</name>
    <dbReference type="NCBI Taxonomy" id="853"/>
    <lineage>
        <taxon>Bacteria</taxon>
        <taxon>Bacillati</taxon>
        <taxon>Bacillota</taxon>
        <taxon>Clostridia</taxon>
        <taxon>Eubacteriales</taxon>
        <taxon>Oscillospiraceae</taxon>
        <taxon>Faecalibacterium</taxon>
    </lineage>
</organism>
<comment type="caution">
    <text evidence="1">The sequence shown here is derived from an EMBL/GenBank/DDBJ whole genome shotgun (WGS) entry which is preliminary data.</text>
</comment>
<evidence type="ECO:0000313" key="1">
    <source>
        <dbReference type="EMBL" id="MSC82306.1"/>
    </source>
</evidence>
<proteinExistence type="predicted"/>
<protein>
    <submittedName>
        <fullName evidence="1">Uncharacterized protein</fullName>
    </submittedName>
</protein>
<gene>
    <name evidence="1" type="ORF">GKD85_16270</name>
</gene>
<reference evidence="1 2" key="1">
    <citation type="journal article" date="2019" name="Nat. Med.">
        <title>A library of human gut bacterial isolates paired with longitudinal multiomics data enables mechanistic microbiome research.</title>
        <authorList>
            <person name="Poyet M."/>
            <person name="Groussin M."/>
            <person name="Gibbons S.M."/>
            <person name="Avila-Pacheco J."/>
            <person name="Jiang X."/>
            <person name="Kearney S.M."/>
            <person name="Perrotta A.R."/>
            <person name="Berdy B."/>
            <person name="Zhao S."/>
            <person name="Lieberman T.D."/>
            <person name="Swanson P.K."/>
            <person name="Smith M."/>
            <person name="Roesemann S."/>
            <person name="Alexander J.E."/>
            <person name="Rich S.A."/>
            <person name="Livny J."/>
            <person name="Vlamakis H."/>
            <person name="Clish C."/>
            <person name="Bullock K."/>
            <person name="Deik A."/>
            <person name="Scott J."/>
            <person name="Pierce K.A."/>
            <person name="Xavier R.J."/>
            <person name="Alm E.J."/>
        </authorList>
    </citation>
    <scope>NUCLEOTIDE SEQUENCE [LARGE SCALE GENOMIC DNA]</scope>
    <source>
        <strain evidence="1 2">BIOML-B9</strain>
    </source>
</reference>
<name>A0A6L5TKS9_9FIRM</name>
<evidence type="ECO:0000313" key="2">
    <source>
        <dbReference type="Proteomes" id="UP000477010"/>
    </source>
</evidence>
<sequence length="332" mass="38266">MAGVHEDFGEKIGGAKKDLWKDRGLYADDLEAMNEREAEKFVKKDNVWKKPDYAVMLEEGIPLGVVYFIKKARDGLNASPQYYRTDDTPEKRTARQKEYIKTVRELQTVLSDVRTVEDAAKAYDRFFVDNGYLEKVQGWGWGSGIHYRATKKGQDNPVITNKLSNTMLIRSAEYFERNFTQKAKKEQFCVYKEQKIPKGYAIHFNDGKHTYSKNEDWNPGTYYVTKGYSILRTNFETKEAALKWVQELAKGRNKNGKIRFVPPQLAHVKRTGPDYRNGVEITGQHYLDTFGFRGGEFGNWMNQNDRQTSLNMGFEALKDLASALKISDKDIA</sequence>
<dbReference type="AlphaFoldDB" id="A0A6L5TKS9"/>
<dbReference type="Proteomes" id="UP000477010">
    <property type="component" value="Unassembled WGS sequence"/>
</dbReference>
<feature type="non-terminal residue" evidence="1">
    <location>
        <position position="332"/>
    </location>
</feature>
<accession>A0A6L5TKS9</accession>